<dbReference type="GO" id="GO:0016052">
    <property type="term" value="P:carbohydrate catabolic process"/>
    <property type="evidence" value="ECO:0007669"/>
    <property type="project" value="TreeGrafter"/>
</dbReference>
<accession>A0AAD8A115</accession>
<comment type="caution">
    <text evidence="11">The sequence shown here is derived from an EMBL/GenBank/DDBJ whole genome shotgun (WGS) entry which is preliminary data.</text>
</comment>
<evidence type="ECO:0000256" key="7">
    <source>
        <dbReference type="ARBA" id="ARBA00061144"/>
    </source>
</evidence>
<evidence type="ECO:0000256" key="1">
    <source>
        <dbReference type="ARBA" id="ARBA00001737"/>
    </source>
</evidence>
<protein>
    <recommendedName>
        <fullName evidence="8">Mitochondrial enolase superfamily member 1</fullName>
        <ecNumber evidence="3">4.2.1.68</ecNumber>
    </recommendedName>
    <alternativeName>
        <fullName evidence="9">L-fuconate dehydratase</fullName>
    </alternativeName>
</protein>
<reference evidence="11" key="2">
    <citation type="submission" date="2023-05" db="EMBL/GenBank/DDBJ databases">
        <authorList>
            <person name="Fouks B."/>
        </authorList>
    </citation>
    <scope>NUCLEOTIDE SEQUENCE</scope>
    <source>
        <strain evidence="11">Stay&amp;Tobe</strain>
        <tissue evidence="11">Testes</tissue>
    </source>
</reference>
<evidence type="ECO:0000259" key="10">
    <source>
        <dbReference type="SMART" id="SM00922"/>
    </source>
</evidence>
<dbReference type="PANTHER" id="PTHR13794">
    <property type="entry name" value="ENOLASE SUPERFAMILY, MANDELATE RACEMASE"/>
    <property type="match status" value="1"/>
</dbReference>
<dbReference type="InterPro" id="IPR029065">
    <property type="entry name" value="Enolase_C-like"/>
</dbReference>
<dbReference type="PROSITE" id="PS00909">
    <property type="entry name" value="MR_MLE_2"/>
    <property type="match status" value="1"/>
</dbReference>
<dbReference type="InterPro" id="IPR029017">
    <property type="entry name" value="Enolase-like_N"/>
</dbReference>
<dbReference type="InterPro" id="IPR036849">
    <property type="entry name" value="Enolase-like_C_sf"/>
</dbReference>
<dbReference type="Pfam" id="PF13378">
    <property type="entry name" value="MR_MLE_C"/>
    <property type="match status" value="1"/>
</dbReference>
<evidence type="ECO:0000256" key="4">
    <source>
        <dbReference type="ARBA" id="ARBA00022723"/>
    </source>
</evidence>
<gene>
    <name evidence="11" type="ORF">L9F63_017293</name>
</gene>
<feature type="domain" description="Mandelate racemase/muconate lactonizing enzyme C-terminal" evidence="10">
    <location>
        <begin position="278"/>
        <end position="374"/>
    </location>
</feature>
<evidence type="ECO:0000256" key="9">
    <source>
        <dbReference type="ARBA" id="ARBA00078003"/>
    </source>
</evidence>
<evidence type="ECO:0000256" key="2">
    <source>
        <dbReference type="ARBA" id="ARBA00001946"/>
    </source>
</evidence>
<dbReference type="SUPFAM" id="SSF54826">
    <property type="entry name" value="Enolase N-terminal domain-like"/>
    <property type="match status" value="1"/>
</dbReference>
<dbReference type="Pfam" id="PF02746">
    <property type="entry name" value="MR_MLE_N"/>
    <property type="match status" value="1"/>
</dbReference>
<evidence type="ECO:0000313" key="11">
    <source>
        <dbReference type="EMBL" id="KAJ9589508.1"/>
    </source>
</evidence>
<organism evidence="11 12">
    <name type="scientific">Diploptera punctata</name>
    <name type="common">Pacific beetle cockroach</name>
    <dbReference type="NCBI Taxonomy" id="6984"/>
    <lineage>
        <taxon>Eukaryota</taxon>
        <taxon>Metazoa</taxon>
        <taxon>Ecdysozoa</taxon>
        <taxon>Arthropoda</taxon>
        <taxon>Hexapoda</taxon>
        <taxon>Insecta</taxon>
        <taxon>Pterygota</taxon>
        <taxon>Neoptera</taxon>
        <taxon>Polyneoptera</taxon>
        <taxon>Dictyoptera</taxon>
        <taxon>Blattodea</taxon>
        <taxon>Blaberoidea</taxon>
        <taxon>Blaberidae</taxon>
        <taxon>Diplopterinae</taxon>
        <taxon>Diploptera</taxon>
    </lineage>
</organism>
<dbReference type="SMART" id="SM00922">
    <property type="entry name" value="MR_MLE"/>
    <property type="match status" value="1"/>
</dbReference>
<dbReference type="SFLD" id="SFLDG00179">
    <property type="entry name" value="mandelate_racemase"/>
    <property type="match status" value="1"/>
</dbReference>
<name>A0AAD8A115_DIPPU</name>
<keyword evidence="6" id="KW-0456">Lyase</keyword>
<keyword evidence="4" id="KW-0479">Metal-binding</keyword>
<dbReference type="EC" id="4.2.1.68" evidence="3"/>
<dbReference type="InterPro" id="IPR046945">
    <property type="entry name" value="RHMD-like"/>
</dbReference>
<feature type="non-terminal residue" evidence="11">
    <location>
        <position position="518"/>
    </location>
</feature>
<sequence>MQCSDILSRIHIDSKQIPLSQSSSTYITTVRHVECTSKTWSQLYHCSVKVILILRSLINQTLNCITVLCSCCNLYWESEKEGMFRGGLKIRTLHVRDIRFPTSLGSHGTDAMQVDCNYSCRIIIYKYKTEAKYELLLILASLENILKSMAPLVVGTDASEIFDDFASFWRKLTSHSQLRWVGPEKGVIHLATAAIINALWDLWAKLERKPLWKLLVDMEPEKLVSTIDFRYISEIVTKEEAIEMLKAKQAGKEDREELMRTVGYPAYTTQAGWLGYSSDRVEQLCRMYLANGFTAFKLKVGQNLEDDIRRCRMVRNVIGWDKHLMVDANQVWDVPQAIEWMKHLAEFKPLWIEEPTSPDDVLGHKAISEALQPLGIGVATGEMCCNRVLFKQFLQSGAMQFCQIDSCRIGGVNEILSVYLMAHKLGVPVCPHAGGVGLCEMVQHLQIWDYISLSATTEGRMVEYVDQQHEHFENPTVVKHAHYIAPSVSNIYIYIYIYIYKALNLLITRKTKISSCKF</sequence>
<evidence type="ECO:0000256" key="3">
    <source>
        <dbReference type="ARBA" id="ARBA00013142"/>
    </source>
</evidence>
<evidence type="ECO:0000256" key="8">
    <source>
        <dbReference type="ARBA" id="ARBA00073815"/>
    </source>
</evidence>
<comment type="cofactor">
    <cofactor evidence="2">
        <name>Mg(2+)</name>
        <dbReference type="ChEBI" id="CHEBI:18420"/>
    </cofactor>
</comment>
<proteinExistence type="inferred from homology"/>
<evidence type="ECO:0000256" key="6">
    <source>
        <dbReference type="ARBA" id="ARBA00023239"/>
    </source>
</evidence>
<evidence type="ECO:0000256" key="5">
    <source>
        <dbReference type="ARBA" id="ARBA00022842"/>
    </source>
</evidence>
<keyword evidence="5" id="KW-0460">Magnesium</keyword>
<dbReference type="InterPro" id="IPR013341">
    <property type="entry name" value="Mandelate_racemase_N_dom"/>
</dbReference>
<dbReference type="Gene3D" id="3.30.390.10">
    <property type="entry name" value="Enolase-like, N-terminal domain"/>
    <property type="match status" value="1"/>
</dbReference>
<dbReference type="GO" id="GO:0050023">
    <property type="term" value="F:L-fuconate dehydratase activity"/>
    <property type="evidence" value="ECO:0007669"/>
    <property type="project" value="UniProtKB-EC"/>
</dbReference>
<dbReference type="GO" id="GO:0009063">
    <property type="term" value="P:amino acid catabolic process"/>
    <property type="evidence" value="ECO:0007669"/>
    <property type="project" value="InterPro"/>
</dbReference>
<dbReference type="InterPro" id="IPR018110">
    <property type="entry name" value="Mandel_Rmase/mucon_lact_enz_CS"/>
</dbReference>
<comment type="catalytic activity">
    <reaction evidence="1">
        <text>L-fuconate = 2-dehydro-3-deoxy-L-fuconate + H2O</text>
        <dbReference type="Rhea" id="RHEA:22772"/>
        <dbReference type="ChEBI" id="CHEBI:15377"/>
        <dbReference type="ChEBI" id="CHEBI:21291"/>
        <dbReference type="ChEBI" id="CHEBI:37448"/>
        <dbReference type="EC" id="4.2.1.68"/>
    </reaction>
</comment>
<keyword evidence="12" id="KW-1185">Reference proteome</keyword>
<evidence type="ECO:0000313" key="12">
    <source>
        <dbReference type="Proteomes" id="UP001233999"/>
    </source>
</evidence>
<dbReference type="FunFam" id="3.20.20.120:FF:000007">
    <property type="entry name" value="Mitochondrial enolase superfamily member 1"/>
    <property type="match status" value="1"/>
</dbReference>
<dbReference type="PANTHER" id="PTHR13794:SF58">
    <property type="entry name" value="MITOCHONDRIAL ENOLASE SUPERFAMILY MEMBER 1"/>
    <property type="match status" value="1"/>
</dbReference>
<dbReference type="GO" id="GO:0000287">
    <property type="term" value="F:magnesium ion binding"/>
    <property type="evidence" value="ECO:0007669"/>
    <property type="project" value="TreeGrafter"/>
</dbReference>
<dbReference type="InterPro" id="IPR013342">
    <property type="entry name" value="Mandelate_racemase_C"/>
</dbReference>
<dbReference type="EMBL" id="JASPKZ010004936">
    <property type="protein sequence ID" value="KAJ9589508.1"/>
    <property type="molecule type" value="Genomic_DNA"/>
</dbReference>
<dbReference type="Gene3D" id="3.20.20.120">
    <property type="entry name" value="Enolase-like C-terminal domain"/>
    <property type="match status" value="1"/>
</dbReference>
<comment type="similarity">
    <text evidence="7">Belongs to the mandelate racemase/muconate lactonizing enzyme family. ENOSF1 subfamily.</text>
</comment>
<dbReference type="SUPFAM" id="SSF51604">
    <property type="entry name" value="Enolase C-terminal domain-like"/>
    <property type="match status" value="1"/>
</dbReference>
<reference evidence="11" key="1">
    <citation type="journal article" date="2023" name="IScience">
        <title>Live-bearing cockroach genome reveals convergent evolutionary mechanisms linked to viviparity in insects and beyond.</title>
        <authorList>
            <person name="Fouks B."/>
            <person name="Harrison M.C."/>
            <person name="Mikhailova A.A."/>
            <person name="Marchal E."/>
            <person name="English S."/>
            <person name="Carruthers M."/>
            <person name="Jennings E.C."/>
            <person name="Chiamaka E.L."/>
            <person name="Frigard R.A."/>
            <person name="Pippel M."/>
            <person name="Attardo G.M."/>
            <person name="Benoit J.B."/>
            <person name="Bornberg-Bauer E."/>
            <person name="Tobe S.S."/>
        </authorList>
    </citation>
    <scope>NUCLEOTIDE SEQUENCE</scope>
    <source>
        <strain evidence="11">Stay&amp;Tobe</strain>
    </source>
</reference>
<dbReference type="Proteomes" id="UP001233999">
    <property type="component" value="Unassembled WGS sequence"/>
</dbReference>
<dbReference type="SFLD" id="SFLDS00001">
    <property type="entry name" value="Enolase"/>
    <property type="match status" value="1"/>
</dbReference>
<dbReference type="AlphaFoldDB" id="A0AAD8A115"/>